<accession>A0AAE3JJF6</accession>
<keyword evidence="1" id="KW-0812">Transmembrane</keyword>
<name>A0AAE3JJF6_9SPIR</name>
<proteinExistence type="predicted"/>
<keyword evidence="1" id="KW-1133">Transmembrane helix</keyword>
<organism evidence="2 3">
    <name type="scientific">Teretinema zuelzerae</name>
    <dbReference type="NCBI Taxonomy" id="156"/>
    <lineage>
        <taxon>Bacteria</taxon>
        <taxon>Pseudomonadati</taxon>
        <taxon>Spirochaetota</taxon>
        <taxon>Spirochaetia</taxon>
        <taxon>Spirochaetales</taxon>
        <taxon>Treponemataceae</taxon>
        <taxon>Teretinema</taxon>
    </lineage>
</organism>
<evidence type="ECO:0000256" key="1">
    <source>
        <dbReference type="SAM" id="Phobius"/>
    </source>
</evidence>
<gene>
    <name evidence="2" type="ORF">K7J14_05605</name>
</gene>
<dbReference type="EMBL" id="JAINWA010000001">
    <property type="protein sequence ID" value="MCD1654175.1"/>
    <property type="molecule type" value="Genomic_DNA"/>
</dbReference>
<comment type="caution">
    <text evidence="2">The sequence shown here is derived from an EMBL/GenBank/DDBJ whole genome shotgun (WGS) entry which is preliminary data.</text>
</comment>
<dbReference type="AlphaFoldDB" id="A0AAE3JJF6"/>
<protein>
    <recommendedName>
        <fullName evidence="4">Flagellar protein FliL</fullName>
    </recommendedName>
</protein>
<evidence type="ECO:0000313" key="3">
    <source>
        <dbReference type="Proteomes" id="UP001198163"/>
    </source>
</evidence>
<feature type="transmembrane region" description="Helical" evidence="1">
    <location>
        <begin position="20"/>
        <end position="42"/>
    </location>
</feature>
<evidence type="ECO:0008006" key="4">
    <source>
        <dbReference type="Google" id="ProtNLM"/>
    </source>
</evidence>
<evidence type="ECO:0000313" key="2">
    <source>
        <dbReference type="EMBL" id="MCD1654175.1"/>
    </source>
</evidence>
<dbReference type="Proteomes" id="UP001198163">
    <property type="component" value="Unassembled WGS sequence"/>
</dbReference>
<keyword evidence="1" id="KW-0472">Membrane</keyword>
<dbReference type="RefSeq" id="WP_230754147.1">
    <property type="nucleotide sequence ID" value="NZ_JAINWA010000001.1"/>
</dbReference>
<keyword evidence="3" id="KW-1185">Reference proteome</keyword>
<reference evidence="2" key="1">
    <citation type="submission" date="2021-08" db="EMBL/GenBank/DDBJ databases">
        <title>Comparative analyses of Brucepasteria parasyntrophica and Teretinema zuelzerae.</title>
        <authorList>
            <person name="Song Y."/>
            <person name="Brune A."/>
        </authorList>
    </citation>
    <scope>NUCLEOTIDE SEQUENCE</scope>
    <source>
        <strain evidence="2">DSM 1903</strain>
    </source>
</reference>
<sequence length="170" mass="18402">MRRGKTAKRKTLPPLDMVSAALMIVGTLIFAAIVAGTLWAFASGRANPRSLLGIEERRGGDSQGVAVDGESLFSGIGTLRIPLSGDKPATLVVRPYLTIPAGDRPFAEELSRKTPEIRDLFREWCSSRTARELAILGENAVKKSLLAEINAHLVLGSAGSLYFSEYEIFQ</sequence>